<sequence length="46" mass="5161">MYHQQFQMSNNCTNNCKCGFCSVGCPYHTRISNSKNTIHMAGSRGC</sequence>
<name>A0A0V0Z027_TRIBR</name>
<evidence type="ECO:0000313" key="2">
    <source>
        <dbReference type="Proteomes" id="UP000054653"/>
    </source>
</evidence>
<reference evidence="1 2" key="1">
    <citation type="submission" date="2015-01" db="EMBL/GenBank/DDBJ databases">
        <title>Evolution of Trichinella species and genotypes.</title>
        <authorList>
            <person name="Korhonen P.K."/>
            <person name="Edoardo P."/>
            <person name="Giuseppe L.R."/>
            <person name="Gasser R.B."/>
        </authorList>
    </citation>
    <scope>NUCLEOTIDE SEQUENCE [LARGE SCALE GENOMIC DNA]</scope>
    <source>
        <strain evidence="1">ISS120</strain>
    </source>
</reference>
<dbReference type="AlphaFoldDB" id="A0A0V0Z027"/>
<proteinExistence type="predicted"/>
<keyword evidence="2" id="KW-1185">Reference proteome</keyword>
<dbReference type="Proteomes" id="UP000054653">
    <property type="component" value="Unassembled WGS sequence"/>
</dbReference>
<comment type="caution">
    <text evidence="1">The sequence shown here is derived from an EMBL/GenBank/DDBJ whole genome shotgun (WGS) entry which is preliminary data.</text>
</comment>
<gene>
    <name evidence="1" type="ORF">T03_9473</name>
</gene>
<organism evidence="1 2">
    <name type="scientific">Trichinella britovi</name>
    <name type="common">Parasitic roundworm</name>
    <dbReference type="NCBI Taxonomy" id="45882"/>
    <lineage>
        <taxon>Eukaryota</taxon>
        <taxon>Metazoa</taxon>
        <taxon>Ecdysozoa</taxon>
        <taxon>Nematoda</taxon>
        <taxon>Enoplea</taxon>
        <taxon>Dorylaimia</taxon>
        <taxon>Trichinellida</taxon>
        <taxon>Trichinellidae</taxon>
        <taxon>Trichinella</taxon>
    </lineage>
</organism>
<accession>A0A0V0Z027</accession>
<protein>
    <submittedName>
        <fullName evidence="1">Uncharacterized protein</fullName>
    </submittedName>
</protein>
<dbReference type="EMBL" id="JYDI01004825">
    <property type="protein sequence ID" value="KRY05739.1"/>
    <property type="molecule type" value="Genomic_DNA"/>
</dbReference>
<evidence type="ECO:0000313" key="1">
    <source>
        <dbReference type="EMBL" id="KRY05739.1"/>
    </source>
</evidence>